<dbReference type="GO" id="GO:0005737">
    <property type="term" value="C:cytoplasm"/>
    <property type="evidence" value="ECO:0007669"/>
    <property type="project" value="TreeGrafter"/>
</dbReference>
<evidence type="ECO:0000256" key="11">
    <source>
        <dbReference type="RuleBase" id="RU004253"/>
    </source>
</evidence>
<feature type="binding site" evidence="9">
    <location>
        <position position="111"/>
    </location>
    <ligand>
        <name>4-amino-2-methyl-5-(diphosphooxymethyl)pyrimidine</name>
        <dbReference type="ChEBI" id="CHEBI:57841"/>
    </ligand>
</feature>
<comment type="catalytic activity">
    <reaction evidence="7 9 10">
        <text>2-(2-carboxy-4-methylthiazol-5-yl)ethyl phosphate + 4-amino-2-methyl-5-(diphosphooxymethyl)pyrimidine + 2 H(+) = thiamine phosphate + CO2 + diphosphate</text>
        <dbReference type="Rhea" id="RHEA:47848"/>
        <dbReference type="ChEBI" id="CHEBI:15378"/>
        <dbReference type="ChEBI" id="CHEBI:16526"/>
        <dbReference type="ChEBI" id="CHEBI:33019"/>
        <dbReference type="ChEBI" id="CHEBI:37575"/>
        <dbReference type="ChEBI" id="CHEBI:57841"/>
        <dbReference type="ChEBI" id="CHEBI:62890"/>
        <dbReference type="EC" id="2.5.1.3"/>
    </reaction>
</comment>
<comment type="pathway">
    <text evidence="1 9 11">Cofactor biosynthesis; thiamine diphosphate biosynthesis; thiamine phosphate from 4-amino-2-methyl-5-diphosphomethylpyrimidine and 4-methyl-5-(2-phosphoethyl)-thiazole: step 1/1.</text>
</comment>
<feature type="binding site" evidence="9">
    <location>
        <position position="140"/>
    </location>
    <ligand>
        <name>4-amino-2-methyl-5-(diphosphooxymethyl)pyrimidine</name>
        <dbReference type="ChEBI" id="CHEBI:57841"/>
    </ligand>
</feature>
<evidence type="ECO:0000256" key="2">
    <source>
        <dbReference type="ARBA" id="ARBA00022679"/>
    </source>
</evidence>
<dbReference type="PANTHER" id="PTHR20857">
    <property type="entry name" value="THIAMINE-PHOSPHATE PYROPHOSPHORYLASE"/>
    <property type="match status" value="1"/>
</dbReference>
<dbReference type="GO" id="GO:0009228">
    <property type="term" value="P:thiamine biosynthetic process"/>
    <property type="evidence" value="ECO:0007669"/>
    <property type="project" value="UniProtKB-KW"/>
</dbReference>
<keyword evidence="4 9" id="KW-0460">Magnesium</keyword>
<protein>
    <recommendedName>
        <fullName evidence="9">Thiamine-phosphate synthase</fullName>
        <shortName evidence="9">TP synthase</shortName>
        <shortName evidence="9">TPS</shortName>
        <ecNumber evidence="9">2.5.1.3</ecNumber>
    </recommendedName>
    <alternativeName>
        <fullName evidence="9">Thiamine-phosphate pyrophosphorylase</fullName>
        <shortName evidence="9">TMP pyrophosphorylase</shortName>
        <shortName evidence="9">TMP-PPase</shortName>
    </alternativeName>
</protein>
<dbReference type="EMBL" id="RJVG01000003">
    <property type="protein sequence ID" value="ROR29375.1"/>
    <property type="molecule type" value="Genomic_DNA"/>
</dbReference>
<dbReference type="InterPro" id="IPR034291">
    <property type="entry name" value="TMP_synthase"/>
</dbReference>
<evidence type="ECO:0000256" key="10">
    <source>
        <dbReference type="RuleBase" id="RU003826"/>
    </source>
</evidence>
<dbReference type="PANTHER" id="PTHR20857:SF23">
    <property type="entry name" value="THIAMINE BIOSYNTHETIC BIFUNCTIONAL ENZYME"/>
    <property type="match status" value="1"/>
</dbReference>
<comment type="function">
    <text evidence="9">Condenses 4-methyl-5-(beta-hydroxyethyl)thiazole monophosphate (THZ-P) and 2-methyl-4-amino-5-hydroxymethyl pyrimidine pyrophosphate (HMP-PP) to form thiamine monophosphate (TMP).</text>
</comment>
<evidence type="ECO:0000256" key="3">
    <source>
        <dbReference type="ARBA" id="ARBA00022723"/>
    </source>
</evidence>
<dbReference type="SUPFAM" id="SSF51391">
    <property type="entry name" value="Thiamin phosphate synthase"/>
    <property type="match status" value="1"/>
</dbReference>
<dbReference type="Gene3D" id="3.20.20.70">
    <property type="entry name" value="Aldolase class I"/>
    <property type="match status" value="1"/>
</dbReference>
<dbReference type="GO" id="GO:0009229">
    <property type="term" value="P:thiamine diphosphate biosynthetic process"/>
    <property type="evidence" value="ECO:0007669"/>
    <property type="project" value="UniProtKB-UniRule"/>
</dbReference>
<feature type="binding site" evidence="9">
    <location>
        <position position="72"/>
    </location>
    <ligand>
        <name>4-amino-2-methyl-5-(diphosphooxymethyl)pyrimidine</name>
        <dbReference type="ChEBI" id="CHEBI:57841"/>
    </ligand>
</feature>
<comment type="catalytic activity">
    <reaction evidence="6 9 10">
        <text>4-methyl-5-(2-phosphooxyethyl)-thiazole + 4-amino-2-methyl-5-(diphosphooxymethyl)pyrimidine + H(+) = thiamine phosphate + diphosphate</text>
        <dbReference type="Rhea" id="RHEA:22328"/>
        <dbReference type="ChEBI" id="CHEBI:15378"/>
        <dbReference type="ChEBI" id="CHEBI:33019"/>
        <dbReference type="ChEBI" id="CHEBI:37575"/>
        <dbReference type="ChEBI" id="CHEBI:57841"/>
        <dbReference type="ChEBI" id="CHEBI:58296"/>
        <dbReference type="EC" id="2.5.1.3"/>
    </reaction>
</comment>
<proteinExistence type="inferred from homology"/>
<feature type="binding site" evidence="9">
    <location>
        <position position="167"/>
    </location>
    <ligand>
        <name>2-[(2R,5Z)-2-carboxy-4-methylthiazol-5(2H)-ylidene]ethyl phosphate</name>
        <dbReference type="ChEBI" id="CHEBI:62899"/>
    </ligand>
</feature>
<sequence length="213" mass="23450">MNFNKDKLLLYGVTDRSWLKGDTLESQVEKAILGGITSIQLREKDLDHDEFLISAKKVKRITDQYKVPFIINDNVEIALEVDADGVHIGQSDEDIIQARKKLGRNKIIGVSAHNVLEAIMAEENGADYIGVGAVFHTNTKSDAGTVSYETLKEICNRVKIPVVAIGGITRKNIMKLSGSGIDGVAVISAIFGEQDITKASQEMHLLVRKELFK</sequence>
<dbReference type="InterPro" id="IPR013785">
    <property type="entry name" value="Aldolase_TIM"/>
</dbReference>
<comment type="similarity">
    <text evidence="9 10">Belongs to the thiamine-phosphate synthase family.</text>
</comment>
<organism evidence="13 14">
    <name type="scientific">Mobilisporobacter senegalensis</name>
    <dbReference type="NCBI Taxonomy" id="1329262"/>
    <lineage>
        <taxon>Bacteria</taxon>
        <taxon>Bacillati</taxon>
        <taxon>Bacillota</taxon>
        <taxon>Clostridia</taxon>
        <taxon>Lachnospirales</taxon>
        <taxon>Lachnospiraceae</taxon>
        <taxon>Mobilisporobacter</taxon>
    </lineage>
</organism>
<evidence type="ECO:0000259" key="12">
    <source>
        <dbReference type="Pfam" id="PF02581"/>
    </source>
</evidence>
<comment type="cofactor">
    <cofactor evidence="9">
        <name>Mg(2+)</name>
        <dbReference type="ChEBI" id="CHEBI:18420"/>
    </cofactor>
    <text evidence="9">Binds 1 Mg(2+) ion per subunit.</text>
</comment>
<evidence type="ECO:0000256" key="4">
    <source>
        <dbReference type="ARBA" id="ARBA00022842"/>
    </source>
</evidence>
<evidence type="ECO:0000256" key="6">
    <source>
        <dbReference type="ARBA" id="ARBA00047334"/>
    </source>
</evidence>
<dbReference type="GO" id="GO:0000287">
    <property type="term" value="F:magnesium ion binding"/>
    <property type="evidence" value="ECO:0007669"/>
    <property type="project" value="UniProtKB-UniRule"/>
</dbReference>
<gene>
    <name evidence="9" type="primary">thiE</name>
    <name evidence="13" type="ORF">EDD66_103312</name>
</gene>
<evidence type="ECO:0000256" key="7">
    <source>
        <dbReference type="ARBA" id="ARBA00047851"/>
    </source>
</evidence>
<feature type="binding site" evidence="9">
    <location>
        <position position="92"/>
    </location>
    <ligand>
        <name>Mg(2+)</name>
        <dbReference type="ChEBI" id="CHEBI:18420"/>
    </ligand>
</feature>
<dbReference type="InterPro" id="IPR036206">
    <property type="entry name" value="ThiamineP_synth_sf"/>
</dbReference>
<keyword evidence="2 9" id="KW-0808">Transferase</keyword>
<dbReference type="NCBIfam" id="TIGR00693">
    <property type="entry name" value="thiE"/>
    <property type="match status" value="1"/>
</dbReference>
<feature type="binding site" evidence="9">
    <location>
        <begin position="137"/>
        <end position="139"/>
    </location>
    <ligand>
        <name>2-[(2R,5Z)-2-carboxy-4-methylthiazol-5(2H)-ylidene]ethyl phosphate</name>
        <dbReference type="ChEBI" id="CHEBI:62899"/>
    </ligand>
</feature>
<feature type="binding site" evidence="9">
    <location>
        <begin position="187"/>
        <end position="188"/>
    </location>
    <ligand>
        <name>2-[(2R,5Z)-2-carboxy-4-methylthiazol-5(2H)-ylidene]ethyl phosphate</name>
        <dbReference type="ChEBI" id="CHEBI:62899"/>
    </ligand>
</feature>
<feature type="binding site" evidence="9">
    <location>
        <position position="73"/>
    </location>
    <ligand>
        <name>Mg(2+)</name>
        <dbReference type="ChEBI" id="CHEBI:18420"/>
    </ligand>
</feature>
<keyword evidence="14" id="KW-1185">Reference proteome</keyword>
<reference evidence="13 14" key="1">
    <citation type="submission" date="2018-11" db="EMBL/GenBank/DDBJ databases">
        <title>Genomic Encyclopedia of Type Strains, Phase IV (KMG-IV): sequencing the most valuable type-strain genomes for metagenomic binning, comparative biology and taxonomic classification.</title>
        <authorList>
            <person name="Goeker M."/>
        </authorList>
    </citation>
    <scope>NUCLEOTIDE SEQUENCE [LARGE SCALE GENOMIC DNA]</scope>
    <source>
        <strain evidence="13 14">DSM 26537</strain>
    </source>
</reference>
<evidence type="ECO:0000256" key="5">
    <source>
        <dbReference type="ARBA" id="ARBA00022977"/>
    </source>
</evidence>
<keyword evidence="3 9" id="KW-0479">Metal-binding</keyword>
<evidence type="ECO:0000256" key="9">
    <source>
        <dbReference type="HAMAP-Rule" id="MF_00097"/>
    </source>
</evidence>
<evidence type="ECO:0000313" key="14">
    <source>
        <dbReference type="Proteomes" id="UP000273083"/>
    </source>
</evidence>
<feature type="domain" description="Thiamine phosphate synthase/TenI" evidence="12">
    <location>
        <begin position="10"/>
        <end position="190"/>
    </location>
</feature>
<evidence type="ECO:0000256" key="1">
    <source>
        <dbReference type="ARBA" id="ARBA00005165"/>
    </source>
</evidence>
<evidence type="ECO:0000256" key="8">
    <source>
        <dbReference type="ARBA" id="ARBA00047883"/>
    </source>
</evidence>
<keyword evidence="5 9" id="KW-0784">Thiamine biosynthesis</keyword>
<dbReference type="GO" id="GO:0004789">
    <property type="term" value="F:thiamine-phosphate diphosphorylase activity"/>
    <property type="evidence" value="ECO:0007669"/>
    <property type="project" value="UniProtKB-UniRule"/>
</dbReference>
<feature type="binding site" evidence="9">
    <location>
        <begin position="40"/>
        <end position="44"/>
    </location>
    <ligand>
        <name>4-amino-2-methyl-5-(diphosphooxymethyl)pyrimidine</name>
        <dbReference type="ChEBI" id="CHEBI:57841"/>
    </ligand>
</feature>
<dbReference type="EC" id="2.5.1.3" evidence="9"/>
<dbReference type="CDD" id="cd00564">
    <property type="entry name" value="TMP_TenI"/>
    <property type="match status" value="1"/>
</dbReference>
<dbReference type="Pfam" id="PF02581">
    <property type="entry name" value="TMP-TENI"/>
    <property type="match status" value="1"/>
</dbReference>
<dbReference type="FunFam" id="3.20.20.70:FF:000096">
    <property type="entry name" value="Thiamine-phosphate synthase"/>
    <property type="match status" value="1"/>
</dbReference>
<accession>A0A3N1XRW5</accession>
<comment type="catalytic activity">
    <reaction evidence="8 9 10">
        <text>2-[(2R,5Z)-2-carboxy-4-methylthiazol-5(2H)-ylidene]ethyl phosphate + 4-amino-2-methyl-5-(diphosphooxymethyl)pyrimidine + 2 H(+) = thiamine phosphate + CO2 + diphosphate</text>
        <dbReference type="Rhea" id="RHEA:47844"/>
        <dbReference type="ChEBI" id="CHEBI:15378"/>
        <dbReference type="ChEBI" id="CHEBI:16526"/>
        <dbReference type="ChEBI" id="CHEBI:33019"/>
        <dbReference type="ChEBI" id="CHEBI:37575"/>
        <dbReference type="ChEBI" id="CHEBI:57841"/>
        <dbReference type="ChEBI" id="CHEBI:62899"/>
        <dbReference type="EC" id="2.5.1.3"/>
    </reaction>
</comment>
<evidence type="ECO:0000313" key="13">
    <source>
        <dbReference type="EMBL" id="ROR29375.1"/>
    </source>
</evidence>
<dbReference type="InterPro" id="IPR022998">
    <property type="entry name" value="ThiamineP_synth_TenI"/>
</dbReference>
<dbReference type="RefSeq" id="WP_123608815.1">
    <property type="nucleotide sequence ID" value="NZ_RJVG01000003.1"/>
</dbReference>
<name>A0A3N1XRW5_9FIRM</name>
<dbReference type="HAMAP" id="MF_00097">
    <property type="entry name" value="TMP_synthase"/>
    <property type="match status" value="1"/>
</dbReference>
<dbReference type="AlphaFoldDB" id="A0A3N1XRW5"/>
<dbReference type="UniPathway" id="UPA00060">
    <property type="reaction ID" value="UER00141"/>
</dbReference>
<comment type="caution">
    <text evidence="13">The sequence shown here is derived from an EMBL/GenBank/DDBJ whole genome shotgun (WGS) entry which is preliminary data.</text>
</comment>
<dbReference type="Proteomes" id="UP000273083">
    <property type="component" value="Unassembled WGS sequence"/>
</dbReference>
<dbReference type="OrthoDB" id="9812206at2"/>